<reference evidence="6 7" key="1">
    <citation type="submission" date="2013-01" db="EMBL/GenBank/DDBJ databases">
        <title>Whole genome shotgun sequence of Gordonia soli NBRC 108243.</title>
        <authorList>
            <person name="Isaki-Nakamura S."/>
            <person name="Hosoyama A."/>
            <person name="Tsuchikane K."/>
            <person name="Ando Y."/>
            <person name="Baba S."/>
            <person name="Ohji S."/>
            <person name="Hamada M."/>
            <person name="Tamura T."/>
            <person name="Yamazoe A."/>
            <person name="Yamazaki S."/>
            <person name="Fujita N."/>
        </authorList>
    </citation>
    <scope>NUCLEOTIDE SEQUENCE [LARGE SCALE GENOMIC DNA]</scope>
    <source>
        <strain evidence="6 7">NBRC 108243</strain>
    </source>
</reference>
<evidence type="ECO:0000313" key="6">
    <source>
        <dbReference type="EMBL" id="GAC69483.1"/>
    </source>
</evidence>
<organism evidence="6 7">
    <name type="scientific">Gordonia soli NBRC 108243</name>
    <dbReference type="NCBI Taxonomy" id="1223545"/>
    <lineage>
        <taxon>Bacteria</taxon>
        <taxon>Bacillati</taxon>
        <taxon>Actinomycetota</taxon>
        <taxon>Actinomycetes</taxon>
        <taxon>Mycobacteriales</taxon>
        <taxon>Gordoniaceae</taxon>
        <taxon>Gordonia</taxon>
    </lineage>
</organism>
<sequence length="216" mass="23563">MTTSAESTSISAGLRAATAVAHERAESATFVDDLLSGRADLDACRQLPGQLYFVYQALETTGDALATDPIAGAVVDERLRRVPALLADLAALGVDPDALRPLPAVARYAAAIESTRDDPARFVAHHYTRYLGDLSGGQVVAHRMRLHYGLGDDAVNFYRFDGIDKLKRYKDSYRDRLDALDIDDAARDRLLAEAVRAFEYNEAMFADLSVGESRPA</sequence>
<dbReference type="SUPFAM" id="SSF48613">
    <property type="entry name" value="Heme oxygenase-like"/>
    <property type="match status" value="1"/>
</dbReference>
<dbReference type="GO" id="GO:0006788">
    <property type="term" value="P:heme oxidation"/>
    <property type="evidence" value="ECO:0007669"/>
    <property type="project" value="InterPro"/>
</dbReference>
<feature type="binding site" evidence="4">
    <location>
        <position position="174"/>
    </location>
    <ligand>
        <name>heme b</name>
        <dbReference type="ChEBI" id="CHEBI:60344"/>
    </ligand>
</feature>
<name>M0QLP7_9ACTN</name>
<dbReference type="PRINTS" id="PR00088">
    <property type="entry name" value="HAEMOXYGNASE"/>
</dbReference>
<keyword evidence="3 5" id="KW-0408">Iron</keyword>
<dbReference type="CDD" id="cd19165">
    <property type="entry name" value="HemeO"/>
    <property type="match status" value="1"/>
</dbReference>
<keyword evidence="2 5" id="KW-0479">Metal-binding</keyword>
<dbReference type="GO" id="GO:0004392">
    <property type="term" value="F:heme oxygenase (decyclizing) activity"/>
    <property type="evidence" value="ECO:0007669"/>
    <property type="project" value="InterPro"/>
</dbReference>
<gene>
    <name evidence="6" type="primary">hmuO</name>
    <name evidence="6" type="ORF">GS4_25_00540</name>
</gene>
<dbReference type="Proteomes" id="UP000011666">
    <property type="component" value="Unassembled WGS sequence"/>
</dbReference>
<comment type="caution">
    <text evidence="6">The sequence shown here is derived from an EMBL/GenBank/DDBJ whole genome shotgun (WGS) entry which is preliminary data.</text>
</comment>
<dbReference type="OrthoDB" id="5493802at2"/>
<feature type="binding site" evidence="4">
    <location>
        <position position="15"/>
    </location>
    <ligand>
        <name>heme b</name>
        <dbReference type="ChEBI" id="CHEBI:60344"/>
    </ligand>
</feature>
<dbReference type="EMBL" id="BANX01000025">
    <property type="protein sequence ID" value="GAC69483.1"/>
    <property type="molecule type" value="Genomic_DNA"/>
</dbReference>
<dbReference type="PIRSF" id="PIRSF000343">
    <property type="entry name" value="Haem_Oase"/>
    <property type="match status" value="1"/>
</dbReference>
<dbReference type="InterPro" id="IPR016053">
    <property type="entry name" value="Haem_Oase-like"/>
</dbReference>
<evidence type="ECO:0000256" key="1">
    <source>
        <dbReference type="ARBA" id="ARBA00022617"/>
    </source>
</evidence>
<dbReference type="Gene3D" id="1.20.910.10">
    <property type="entry name" value="Heme oxygenase-like"/>
    <property type="match status" value="1"/>
</dbReference>
<dbReference type="RefSeq" id="WP_007622591.1">
    <property type="nucleotide sequence ID" value="NZ_BANX01000025.1"/>
</dbReference>
<dbReference type="PANTHER" id="PTHR10720">
    <property type="entry name" value="HEME OXYGENASE"/>
    <property type="match status" value="1"/>
</dbReference>
<evidence type="ECO:0000313" key="7">
    <source>
        <dbReference type="Proteomes" id="UP000011666"/>
    </source>
</evidence>
<dbReference type="GO" id="GO:0020037">
    <property type="term" value="F:heme binding"/>
    <property type="evidence" value="ECO:0007669"/>
    <property type="project" value="TreeGrafter"/>
</dbReference>
<dbReference type="InterPro" id="IPR002051">
    <property type="entry name" value="Haem_Oase"/>
</dbReference>
<evidence type="ECO:0000256" key="4">
    <source>
        <dbReference type="PIRSR" id="PIRSR000343-1"/>
    </source>
</evidence>
<accession>M0QLP7</accession>
<dbReference type="PANTHER" id="PTHR10720:SF0">
    <property type="entry name" value="HEME OXYGENASE"/>
    <property type="match status" value="1"/>
</dbReference>
<feature type="binding site" description="axial binding residue" evidence="5">
    <location>
        <position position="22"/>
    </location>
    <ligand>
        <name>heme b</name>
        <dbReference type="ChEBI" id="CHEBI:60344"/>
    </ligand>
    <ligandPart>
        <name>Fe</name>
        <dbReference type="ChEBI" id="CHEBI:18248"/>
    </ligandPart>
</feature>
<dbReference type="Pfam" id="PF01126">
    <property type="entry name" value="Heme_oxygenase"/>
    <property type="match status" value="1"/>
</dbReference>
<feature type="binding site" evidence="4">
    <location>
        <position position="127"/>
    </location>
    <ligand>
        <name>heme b</name>
        <dbReference type="ChEBI" id="CHEBI:60344"/>
    </ligand>
</feature>
<dbReference type="GO" id="GO:0042167">
    <property type="term" value="P:heme catabolic process"/>
    <property type="evidence" value="ECO:0007669"/>
    <property type="project" value="TreeGrafter"/>
</dbReference>
<dbReference type="AlphaFoldDB" id="M0QLP7"/>
<dbReference type="STRING" id="1223545.GS4_25_00540"/>
<dbReference type="InterPro" id="IPR016084">
    <property type="entry name" value="Haem_Oase-like_multi-hlx"/>
</dbReference>
<dbReference type="GO" id="GO:0046872">
    <property type="term" value="F:metal ion binding"/>
    <property type="evidence" value="ECO:0007669"/>
    <property type="project" value="UniProtKB-KW"/>
</dbReference>
<keyword evidence="1 4" id="KW-0349">Heme</keyword>
<proteinExistence type="predicted"/>
<keyword evidence="7" id="KW-1185">Reference proteome</keyword>
<evidence type="ECO:0000256" key="5">
    <source>
        <dbReference type="PIRSR" id="PIRSR000343-2"/>
    </source>
</evidence>
<protein>
    <submittedName>
        <fullName evidence="6">Heme oxygenase</fullName>
    </submittedName>
</protein>
<evidence type="ECO:0000256" key="3">
    <source>
        <dbReference type="ARBA" id="ARBA00023004"/>
    </source>
</evidence>
<dbReference type="eggNOG" id="COG5398">
    <property type="taxonomic scope" value="Bacteria"/>
</dbReference>
<evidence type="ECO:0000256" key="2">
    <source>
        <dbReference type="ARBA" id="ARBA00022723"/>
    </source>
</evidence>
<dbReference type="GO" id="GO:0006979">
    <property type="term" value="P:response to oxidative stress"/>
    <property type="evidence" value="ECO:0007669"/>
    <property type="project" value="TreeGrafter"/>
</dbReference>